<dbReference type="PANTHER" id="PTHR33303">
    <property type="entry name" value="CYTOPLASMIC PROTEIN-RELATED"/>
    <property type="match status" value="1"/>
</dbReference>
<evidence type="ECO:0000313" key="2">
    <source>
        <dbReference type="EMBL" id="MDQ0165788.1"/>
    </source>
</evidence>
<dbReference type="Proteomes" id="UP001235840">
    <property type="component" value="Unassembled WGS sequence"/>
</dbReference>
<name>A0ABT9VXR3_9BACI</name>
<dbReference type="EMBL" id="JAUSTY010000006">
    <property type="protein sequence ID" value="MDQ0165788.1"/>
    <property type="molecule type" value="Genomic_DNA"/>
</dbReference>
<dbReference type="Pfam" id="PF13380">
    <property type="entry name" value="CoA_binding_2"/>
    <property type="match status" value="1"/>
</dbReference>
<sequence length="134" mass="14931">MAQLNQEEIKQLLKDAKRIAVVGLSDKPHRTSYKIAEYLQQQGYTIVPVNPTVAEVLGEKAYPSILDIEGDIDIVNVFRRSEETVEPAKQAAEKGAKALWLQLGIENEEAYQIASEAGLQVVMNRCILVEHQKG</sequence>
<accession>A0ABT9VXR3</accession>
<feature type="domain" description="CoA-binding" evidence="1">
    <location>
        <begin position="13"/>
        <end position="105"/>
    </location>
</feature>
<organism evidence="2 3">
    <name type="scientific">Caldalkalibacillus horti</name>
    <dbReference type="NCBI Taxonomy" id="77523"/>
    <lineage>
        <taxon>Bacteria</taxon>
        <taxon>Bacillati</taxon>
        <taxon>Bacillota</taxon>
        <taxon>Bacilli</taxon>
        <taxon>Bacillales</taxon>
        <taxon>Bacillaceae</taxon>
        <taxon>Caldalkalibacillus</taxon>
    </lineage>
</organism>
<reference evidence="2 3" key="1">
    <citation type="submission" date="2023-07" db="EMBL/GenBank/DDBJ databases">
        <title>Genomic Encyclopedia of Type Strains, Phase IV (KMG-IV): sequencing the most valuable type-strain genomes for metagenomic binning, comparative biology and taxonomic classification.</title>
        <authorList>
            <person name="Goeker M."/>
        </authorList>
    </citation>
    <scope>NUCLEOTIDE SEQUENCE [LARGE SCALE GENOMIC DNA]</scope>
    <source>
        <strain evidence="2 3">DSM 12751</strain>
    </source>
</reference>
<gene>
    <name evidence="2" type="ORF">J2S11_001689</name>
</gene>
<comment type="caution">
    <text evidence="2">The sequence shown here is derived from an EMBL/GenBank/DDBJ whole genome shotgun (WGS) entry which is preliminary data.</text>
</comment>
<dbReference type="RefSeq" id="WP_307393332.1">
    <property type="nucleotide sequence ID" value="NZ_BAAADK010000032.1"/>
</dbReference>
<dbReference type="InterPro" id="IPR036291">
    <property type="entry name" value="NAD(P)-bd_dom_sf"/>
</dbReference>
<proteinExistence type="predicted"/>
<evidence type="ECO:0000259" key="1">
    <source>
        <dbReference type="SMART" id="SM00881"/>
    </source>
</evidence>
<evidence type="ECO:0000313" key="3">
    <source>
        <dbReference type="Proteomes" id="UP001235840"/>
    </source>
</evidence>
<protein>
    <submittedName>
        <fullName evidence="2">CoA-binding protein</fullName>
    </submittedName>
</protein>
<dbReference type="SMART" id="SM00881">
    <property type="entry name" value="CoA_binding"/>
    <property type="match status" value="1"/>
</dbReference>
<dbReference type="SUPFAM" id="SSF51735">
    <property type="entry name" value="NAD(P)-binding Rossmann-fold domains"/>
    <property type="match status" value="1"/>
</dbReference>
<dbReference type="PANTHER" id="PTHR33303:SF2">
    <property type="entry name" value="COA-BINDING DOMAIN-CONTAINING PROTEIN"/>
    <property type="match status" value="1"/>
</dbReference>
<keyword evidence="3" id="KW-1185">Reference proteome</keyword>
<dbReference type="InterPro" id="IPR003781">
    <property type="entry name" value="CoA-bd"/>
</dbReference>
<dbReference type="Gene3D" id="3.40.50.720">
    <property type="entry name" value="NAD(P)-binding Rossmann-like Domain"/>
    <property type="match status" value="1"/>
</dbReference>